<comment type="caution">
    <text evidence="1">The sequence shown here is derived from an EMBL/GenBank/DDBJ whole genome shotgun (WGS) entry which is preliminary data.</text>
</comment>
<organism evidence="1 2">
    <name type="scientific">Clarias magur</name>
    <name type="common">Asian catfish</name>
    <name type="synonym">Macropteronotus magur</name>
    <dbReference type="NCBI Taxonomy" id="1594786"/>
    <lineage>
        <taxon>Eukaryota</taxon>
        <taxon>Metazoa</taxon>
        <taxon>Chordata</taxon>
        <taxon>Craniata</taxon>
        <taxon>Vertebrata</taxon>
        <taxon>Euteleostomi</taxon>
        <taxon>Actinopterygii</taxon>
        <taxon>Neopterygii</taxon>
        <taxon>Teleostei</taxon>
        <taxon>Ostariophysi</taxon>
        <taxon>Siluriformes</taxon>
        <taxon>Clariidae</taxon>
        <taxon>Clarias</taxon>
    </lineage>
</organism>
<name>A0A8J4U3P5_CLAMG</name>
<evidence type="ECO:0000313" key="1">
    <source>
        <dbReference type="EMBL" id="KAF5890225.1"/>
    </source>
</evidence>
<sequence>MVQEGNRENCFSHPLKRDTSVKLSFLVKPERGKARGRCGSRAWLSSSCRGKGCVLNQL</sequence>
<evidence type="ECO:0000313" key="2">
    <source>
        <dbReference type="Proteomes" id="UP000727407"/>
    </source>
</evidence>
<gene>
    <name evidence="1" type="primary">trmY</name>
    <name evidence="1" type="ORF">DAT39_020072</name>
</gene>
<dbReference type="AlphaFoldDB" id="A0A8J4U3P5"/>
<dbReference type="EMBL" id="QNUK01000708">
    <property type="protein sequence ID" value="KAF5890225.1"/>
    <property type="molecule type" value="Genomic_DNA"/>
</dbReference>
<keyword evidence="2" id="KW-1185">Reference proteome</keyword>
<protein>
    <submittedName>
        <fullName evidence="1">tRNA (Pseudouridine(54)-N(1))-methyltransferase</fullName>
    </submittedName>
</protein>
<dbReference type="Proteomes" id="UP000727407">
    <property type="component" value="Unassembled WGS sequence"/>
</dbReference>
<accession>A0A8J4U3P5</accession>
<reference evidence="1" key="1">
    <citation type="submission" date="2020-07" db="EMBL/GenBank/DDBJ databases">
        <title>Clarias magur genome sequencing, assembly and annotation.</title>
        <authorList>
            <person name="Kushwaha B."/>
            <person name="Kumar R."/>
            <person name="Das P."/>
            <person name="Joshi C.G."/>
            <person name="Kumar D."/>
            <person name="Nagpure N.S."/>
            <person name="Pandey M."/>
            <person name="Agarwal S."/>
            <person name="Srivastava S."/>
            <person name="Singh M."/>
            <person name="Sahoo L."/>
            <person name="Jayasankar P."/>
            <person name="Meher P.K."/>
            <person name="Koringa P.G."/>
            <person name="Iquebal M.A."/>
            <person name="Das S.P."/>
            <person name="Bit A."/>
            <person name="Patnaik S."/>
            <person name="Patel N."/>
            <person name="Shah T.M."/>
            <person name="Hinsu A."/>
            <person name="Jena J.K."/>
        </authorList>
    </citation>
    <scope>NUCLEOTIDE SEQUENCE</scope>
    <source>
        <strain evidence="1">CIFAMagur01</strain>
        <tissue evidence="1">Testis</tissue>
    </source>
</reference>
<proteinExistence type="predicted"/>